<dbReference type="AlphaFoldDB" id="A0AAW2ZDY1"/>
<feature type="compositionally biased region" description="Basic residues" evidence="15">
    <location>
        <begin position="731"/>
        <end position="741"/>
    </location>
</feature>
<dbReference type="Gene3D" id="1.10.510.10">
    <property type="entry name" value="Transferase(Phosphotransferase) domain 1"/>
    <property type="match status" value="1"/>
</dbReference>
<feature type="compositionally biased region" description="Acidic residues" evidence="15">
    <location>
        <begin position="699"/>
        <end position="724"/>
    </location>
</feature>
<feature type="region of interest" description="Disordered" evidence="15">
    <location>
        <begin position="398"/>
        <end position="419"/>
    </location>
</feature>
<evidence type="ECO:0000256" key="7">
    <source>
        <dbReference type="ARBA" id="ARBA00022741"/>
    </source>
</evidence>
<evidence type="ECO:0000256" key="11">
    <source>
        <dbReference type="ARBA" id="ARBA00047899"/>
    </source>
</evidence>
<dbReference type="GO" id="GO:0005524">
    <property type="term" value="F:ATP binding"/>
    <property type="evidence" value="ECO:0007669"/>
    <property type="project" value="UniProtKB-UniRule"/>
</dbReference>
<dbReference type="PROSITE" id="PS00107">
    <property type="entry name" value="PROTEIN_KINASE_ATP"/>
    <property type="match status" value="1"/>
</dbReference>
<dbReference type="InterPro" id="IPR011009">
    <property type="entry name" value="Kinase-like_dom_sf"/>
</dbReference>
<dbReference type="Proteomes" id="UP001431209">
    <property type="component" value="Unassembled WGS sequence"/>
</dbReference>
<dbReference type="Pfam" id="PF00069">
    <property type="entry name" value="Pkinase"/>
    <property type="match status" value="1"/>
</dbReference>
<proteinExistence type="inferred from homology"/>
<keyword evidence="18" id="KW-1185">Reference proteome</keyword>
<dbReference type="Gene3D" id="3.30.200.20">
    <property type="entry name" value="Phosphorylase Kinase, domain 1"/>
    <property type="match status" value="1"/>
</dbReference>
<dbReference type="InterPro" id="IPR051131">
    <property type="entry name" value="NEK_Ser/Thr_kinase_NIMA"/>
</dbReference>
<evidence type="ECO:0000256" key="14">
    <source>
        <dbReference type="SAM" id="Coils"/>
    </source>
</evidence>
<dbReference type="GO" id="GO:0046872">
    <property type="term" value="F:metal ion binding"/>
    <property type="evidence" value="ECO:0007669"/>
    <property type="project" value="UniProtKB-KW"/>
</dbReference>
<feature type="region of interest" description="Disordered" evidence="15">
    <location>
        <begin position="541"/>
        <end position="578"/>
    </location>
</feature>
<name>A0AAW2ZDY1_9EUKA</name>
<keyword evidence="6" id="KW-0479">Metal-binding</keyword>
<keyword evidence="8 17" id="KW-0418">Kinase</keyword>
<keyword evidence="10" id="KW-0460">Magnesium</keyword>
<evidence type="ECO:0000256" key="15">
    <source>
        <dbReference type="SAM" id="MobiDB-lite"/>
    </source>
</evidence>
<feature type="compositionally biased region" description="Acidic residues" evidence="15">
    <location>
        <begin position="636"/>
        <end position="651"/>
    </location>
</feature>
<protein>
    <recommendedName>
        <fullName evidence="3">non-specific serine/threonine protein kinase</fullName>
        <ecNumber evidence="3">2.7.11.1</ecNumber>
    </recommendedName>
</protein>
<dbReference type="InterPro" id="IPR000719">
    <property type="entry name" value="Prot_kinase_dom"/>
</dbReference>
<feature type="compositionally biased region" description="Low complexity" evidence="15">
    <location>
        <begin position="460"/>
        <end position="493"/>
    </location>
</feature>
<comment type="catalytic activity">
    <reaction evidence="11">
        <text>L-threonyl-[protein] + ATP = O-phospho-L-threonyl-[protein] + ADP + H(+)</text>
        <dbReference type="Rhea" id="RHEA:46608"/>
        <dbReference type="Rhea" id="RHEA-COMP:11060"/>
        <dbReference type="Rhea" id="RHEA-COMP:11605"/>
        <dbReference type="ChEBI" id="CHEBI:15378"/>
        <dbReference type="ChEBI" id="CHEBI:30013"/>
        <dbReference type="ChEBI" id="CHEBI:30616"/>
        <dbReference type="ChEBI" id="CHEBI:61977"/>
        <dbReference type="ChEBI" id="CHEBI:456216"/>
        <dbReference type="EC" id="2.7.11.1"/>
    </reaction>
</comment>
<evidence type="ECO:0000256" key="6">
    <source>
        <dbReference type="ARBA" id="ARBA00022723"/>
    </source>
</evidence>
<keyword evidence="5" id="KW-0808">Transferase</keyword>
<evidence type="ECO:0000256" key="12">
    <source>
        <dbReference type="ARBA" id="ARBA00048679"/>
    </source>
</evidence>
<dbReference type="EMBL" id="JAOPGA020001349">
    <property type="protein sequence ID" value="KAL0487557.1"/>
    <property type="molecule type" value="Genomic_DNA"/>
</dbReference>
<comment type="catalytic activity">
    <reaction evidence="12">
        <text>L-seryl-[protein] + ATP = O-phospho-L-seryl-[protein] + ADP + H(+)</text>
        <dbReference type="Rhea" id="RHEA:17989"/>
        <dbReference type="Rhea" id="RHEA-COMP:9863"/>
        <dbReference type="Rhea" id="RHEA-COMP:11604"/>
        <dbReference type="ChEBI" id="CHEBI:15378"/>
        <dbReference type="ChEBI" id="CHEBI:29999"/>
        <dbReference type="ChEBI" id="CHEBI:30616"/>
        <dbReference type="ChEBI" id="CHEBI:83421"/>
        <dbReference type="ChEBI" id="CHEBI:456216"/>
        <dbReference type="EC" id="2.7.11.1"/>
    </reaction>
</comment>
<evidence type="ECO:0000313" key="18">
    <source>
        <dbReference type="Proteomes" id="UP001431209"/>
    </source>
</evidence>
<evidence type="ECO:0000256" key="9">
    <source>
        <dbReference type="ARBA" id="ARBA00022840"/>
    </source>
</evidence>
<dbReference type="PROSITE" id="PS00108">
    <property type="entry name" value="PROTEIN_KINASE_ST"/>
    <property type="match status" value="1"/>
</dbReference>
<dbReference type="InterPro" id="IPR017441">
    <property type="entry name" value="Protein_kinase_ATP_BS"/>
</dbReference>
<feature type="compositionally biased region" description="Low complexity" evidence="15">
    <location>
        <begin position="558"/>
        <end position="571"/>
    </location>
</feature>
<keyword evidence="7 13" id="KW-0547">Nucleotide-binding</keyword>
<keyword evidence="14" id="KW-0175">Coiled coil</keyword>
<gene>
    <name evidence="17" type="ORF">AKO1_000310</name>
</gene>
<evidence type="ECO:0000256" key="2">
    <source>
        <dbReference type="ARBA" id="ARBA00010886"/>
    </source>
</evidence>
<dbReference type="EC" id="2.7.11.1" evidence="3"/>
<dbReference type="FunFam" id="3.30.200.20:FF:000097">
    <property type="entry name" value="Probable serine/threonine-protein kinase nek1"/>
    <property type="match status" value="1"/>
</dbReference>
<evidence type="ECO:0000259" key="16">
    <source>
        <dbReference type="PROSITE" id="PS50011"/>
    </source>
</evidence>
<evidence type="ECO:0000256" key="10">
    <source>
        <dbReference type="ARBA" id="ARBA00022842"/>
    </source>
</evidence>
<evidence type="ECO:0000313" key="17">
    <source>
        <dbReference type="EMBL" id="KAL0487557.1"/>
    </source>
</evidence>
<dbReference type="SMART" id="SM00220">
    <property type="entry name" value="S_TKc"/>
    <property type="match status" value="1"/>
</dbReference>
<feature type="coiled-coil region" evidence="14">
    <location>
        <begin position="513"/>
        <end position="540"/>
    </location>
</feature>
<dbReference type="PROSITE" id="PS50011">
    <property type="entry name" value="PROTEIN_KINASE_DOM"/>
    <property type="match status" value="1"/>
</dbReference>
<keyword evidence="9 13" id="KW-0067">ATP-binding</keyword>
<organism evidence="17 18">
    <name type="scientific">Acrasis kona</name>
    <dbReference type="NCBI Taxonomy" id="1008807"/>
    <lineage>
        <taxon>Eukaryota</taxon>
        <taxon>Discoba</taxon>
        <taxon>Heterolobosea</taxon>
        <taxon>Tetramitia</taxon>
        <taxon>Eutetramitia</taxon>
        <taxon>Acrasidae</taxon>
        <taxon>Acrasis</taxon>
    </lineage>
</organism>
<comment type="cofactor">
    <cofactor evidence="1">
        <name>Mg(2+)</name>
        <dbReference type="ChEBI" id="CHEBI:18420"/>
    </cofactor>
</comment>
<dbReference type="PANTHER" id="PTHR44899:SF3">
    <property type="entry name" value="SERINE_THREONINE-PROTEIN KINASE NEK1"/>
    <property type="match status" value="1"/>
</dbReference>
<feature type="region of interest" description="Disordered" evidence="15">
    <location>
        <begin position="688"/>
        <end position="746"/>
    </location>
</feature>
<feature type="region of interest" description="Disordered" evidence="15">
    <location>
        <begin position="459"/>
        <end position="496"/>
    </location>
</feature>
<evidence type="ECO:0000256" key="4">
    <source>
        <dbReference type="ARBA" id="ARBA00022527"/>
    </source>
</evidence>
<feature type="binding site" evidence="13">
    <location>
        <position position="34"/>
    </location>
    <ligand>
        <name>ATP</name>
        <dbReference type="ChEBI" id="CHEBI:30616"/>
    </ligand>
</feature>
<keyword evidence="4" id="KW-0723">Serine/threonine-protein kinase</keyword>
<dbReference type="InterPro" id="IPR008271">
    <property type="entry name" value="Ser/Thr_kinase_AS"/>
</dbReference>
<feature type="region of interest" description="Disordered" evidence="15">
    <location>
        <begin position="614"/>
        <end position="652"/>
    </location>
</feature>
<sequence>MENYVVEKKIGSGSYGNVFVVHSKIDPSKRYVMKRVPMTGMSAKEKKSANQEVSLLKTLQHPNIVSYRDSFMDNNDKDLCIVMTYCQGGDLSSRIKAYKGQPIPEEQVVRWFIQIALAIEFIHTRRVLHRDLKTQNVFLTKTGQIKLGDFGIARVLNKTMDMAQTSIGTPLYMSPECCNSKPYSFKSDVWSLGCCLYEMMAGKHPFSARDLQGLFLKIAKGQYGPIPPTYSSKLRLVVEKTLTTNPQKRPGVTSLLQNQFLSRQIIDYGQKIKANNSLSKSMDNERKECKNLSIQIMDLNIISTPRTESASPSPRLLIKKDPVPIQKVKLPLNPYQQQQQQQPVANKESPLQKKDLPSAIAQQLQPRGPSNIKKAELKVKQLENQQNRYREMIENLKKQKQEQAKKAHEQKMKQLKEEQAKKREEIAKLQEKQEKQKKASQLKYEMALKKIQKSPNINDQKLQQQIQQQLQKKQPPLQQQPSSSNQNNIPIIKNDYKISQQKNKELIEREKNIEMVKKEKELWKKKMDEYQQNIFMLEQLQKKESFDSSPSPSPPITQQPSSSSSSNSNNQYMNDKERVLYAKQLKKQEEQQKQQQELLNARKNYYAEKKNILMDHHHSSPPPPQPIPSKYKEQEQNEQDEQDEDEEEEDELVKRYQQLVLKNTKKIDHLKKSINVFKKEDEYAINDSIIDESDHAEIQDDDDDDEEDNFSDDDDDDDFDDDSYLDDHNNHHQHGHHHHKSNHDDDEYCDDDVEEVFDDEEHVQHGGRLVDRIKRLRDRCETIFGEELFDRLYDSSKNAEMMNLERKVVESEQQKVKRLERVLGSKYLSKLEHCKIIDELLFVEQINGTL</sequence>
<dbReference type="GO" id="GO:0004674">
    <property type="term" value="F:protein serine/threonine kinase activity"/>
    <property type="evidence" value="ECO:0007669"/>
    <property type="project" value="UniProtKB-KW"/>
</dbReference>
<dbReference type="FunFam" id="1.10.510.10:FF:000172">
    <property type="entry name" value="serine/threonine-protein kinase Nek1 isoform X1"/>
    <property type="match status" value="1"/>
</dbReference>
<dbReference type="PANTHER" id="PTHR44899">
    <property type="entry name" value="CAMK FAMILY PROTEIN KINASE"/>
    <property type="match status" value="1"/>
</dbReference>
<feature type="domain" description="Protein kinase" evidence="16">
    <location>
        <begin position="4"/>
        <end position="261"/>
    </location>
</feature>
<accession>A0AAW2ZDY1</accession>
<comment type="similarity">
    <text evidence="2">Belongs to the protein kinase superfamily. NEK Ser/Thr protein kinase family. NIMA subfamily.</text>
</comment>
<comment type="caution">
    <text evidence="17">The sequence shown here is derived from an EMBL/GenBank/DDBJ whole genome shotgun (WGS) entry which is preliminary data.</text>
</comment>
<evidence type="ECO:0000256" key="5">
    <source>
        <dbReference type="ARBA" id="ARBA00022679"/>
    </source>
</evidence>
<evidence type="ECO:0000256" key="3">
    <source>
        <dbReference type="ARBA" id="ARBA00012513"/>
    </source>
</evidence>
<dbReference type="SUPFAM" id="SSF56112">
    <property type="entry name" value="Protein kinase-like (PK-like)"/>
    <property type="match status" value="1"/>
</dbReference>
<evidence type="ECO:0000256" key="1">
    <source>
        <dbReference type="ARBA" id="ARBA00001946"/>
    </source>
</evidence>
<dbReference type="CDD" id="cd08215">
    <property type="entry name" value="STKc_Nek"/>
    <property type="match status" value="1"/>
</dbReference>
<evidence type="ECO:0000256" key="13">
    <source>
        <dbReference type="PROSITE-ProRule" id="PRU10141"/>
    </source>
</evidence>
<evidence type="ECO:0000256" key="8">
    <source>
        <dbReference type="ARBA" id="ARBA00022777"/>
    </source>
</evidence>
<reference evidence="17 18" key="1">
    <citation type="submission" date="2024-03" db="EMBL/GenBank/DDBJ databases">
        <title>The Acrasis kona genome and developmental transcriptomes reveal deep origins of eukaryotic multicellular pathways.</title>
        <authorList>
            <person name="Sheikh S."/>
            <person name="Fu C.-J."/>
            <person name="Brown M.W."/>
            <person name="Baldauf S.L."/>
        </authorList>
    </citation>
    <scope>NUCLEOTIDE SEQUENCE [LARGE SCALE GENOMIC DNA]</scope>
    <source>
        <strain evidence="17 18">ATCC MYA-3509</strain>
    </source>
</reference>